<sequence>MKHLREFVTSVPEYRRTGKGNFKHKLEDILMLVILGRLNKCITKTEILEFGKRYPIWIINRQDEMAN</sequence>
<evidence type="ECO:0008006" key="3">
    <source>
        <dbReference type="Google" id="ProtNLM"/>
    </source>
</evidence>
<proteinExistence type="predicted"/>
<accession>A0A7K0GWY6</accession>
<evidence type="ECO:0000313" key="2">
    <source>
        <dbReference type="Proteomes" id="UP000461276"/>
    </source>
</evidence>
<gene>
    <name evidence="1" type="ORF">GKD67_14705</name>
</gene>
<dbReference type="Proteomes" id="UP000461276">
    <property type="component" value="Unassembled WGS sequence"/>
</dbReference>
<organism evidence="1 2">
    <name type="scientific">Parabacteroides distasonis</name>
    <dbReference type="NCBI Taxonomy" id="823"/>
    <lineage>
        <taxon>Bacteria</taxon>
        <taxon>Pseudomonadati</taxon>
        <taxon>Bacteroidota</taxon>
        <taxon>Bacteroidia</taxon>
        <taxon>Bacteroidales</taxon>
        <taxon>Tannerellaceae</taxon>
        <taxon>Parabacteroides</taxon>
    </lineage>
</organism>
<dbReference type="AlphaFoldDB" id="A0A7K0GWY6"/>
<comment type="caution">
    <text evidence="1">The sequence shown here is derived from an EMBL/GenBank/DDBJ whole genome shotgun (WGS) entry which is preliminary data.</text>
</comment>
<dbReference type="EMBL" id="WKMY01000010">
    <property type="protein sequence ID" value="MRY94453.1"/>
    <property type="molecule type" value="Genomic_DNA"/>
</dbReference>
<name>A0A7K0GWY6_PARDI</name>
<evidence type="ECO:0000313" key="1">
    <source>
        <dbReference type="EMBL" id="MRY94453.1"/>
    </source>
</evidence>
<protein>
    <recommendedName>
        <fullName evidence="3">Transposase</fullName>
    </recommendedName>
</protein>
<reference evidence="1 2" key="1">
    <citation type="journal article" date="2019" name="Nat. Med.">
        <title>A library of human gut bacterial isolates paired with longitudinal multiomics data enables mechanistic microbiome research.</title>
        <authorList>
            <person name="Poyet M."/>
            <person name="Groussin M."/>
            <person name="Gibbons S.M."/>
            <person name="Avila-Pacheco J."/>
            <person name="Jiang X."/>
            <person name="Kearney S.M."/>
            <person name="Perrotta A.R."/>
            <person name="Berdy B."/>
            <person name="Zhao S."/>
            <person name="Lieberman T.D."/>
            <person name="Swanson P.K."/>
            <person name="Smith M."/>
            <person name="Roesemann S."/>
            <person name="Alexander J.E."/>
            <person name="Rich S.A."/>
            <person name="Livny J."/>
            <person name="Vlamakis H."/>
            <person name="Clish C."/>
            <person name="Bullock K."/>
            <person name="Deik A."/>
            <person name="Scott J."/>
            <person name="Pierce K.A."/>
            <person name="Xavier R.J."/>
            <person name="Alm E.J."/>
        </authorList>
    </citation>
    <scope>NUCLEOTIDE SEQUENCE [LARGE SCALE GENOMIC DNA]</scope>
    <source>
        <strain evidence="1 2">BIOML-A9</strain>
    </source>
</reference>